<evidence type="ECO:0000313" key="3">
    <source>
        <dbReference type="Proteomes" id="UP000325313"/>
    </source>
</evidence>
<feature type="compositionally biased region" description="Basic and acidic residues" evidence="1">
    <location>
        <begin position="1"/>
        <end position="12"/>
    </location>
</feature>
<protein>
    <submittedName>
        <fullName evidence="2">Uncharacterized protein</fullName>
    </submittedName>
</protein>
<feature type="compositionally biased region" description="Polar residues" evidence="1">
    <location>
        <begin position="36"/>
        <end position="64"/>
    </location>
</feature>
<accession>A0A5B0QGK4</accession>
<dbReference type="AlphaFoldDB" id="A0A5B0QGK4"/>
<evidence type="ECO:0000256" key="1">
    <source>
        <dbReference type="SAM" id="MobiDB-lite"/>
    </source>
</evidence>
<proteinExistence type="predicted"/>
<dbReference type="Proteomes" id="UP000325313">
    <property type="component" value="Unassembled WGS sequence"/>
</dbReference>
<comment type="caution">
    <text evidence="2">The sequence shown here is derived from an EMBL/GenBank/DDBJ whole genome shotgun (WGS) entry which is preliminary data.</text>
</comment>
<sequence length="82" mass="8924">MVIYRAEQEQIKRLKAQQKAKDKRTKGRGRARGTGWSSNMSALGSSGPGASQTTESGLAPTQSKDSLRVPVEGYLPHPLQTR</sequence>
<name>A0A5B0QGK4_PUCGR</name>
<feature type="region of interest" description="Disordered" evidence="1">
    <location>
        <begin position="1"/>
        <end position="82"/>
    </location>
</feature>
<organism evidence="2 3">
    <name type="scientific">Puccinia graminis f. sp. tritici</name>
    <dbReference type="NCBI Taxonomy" id="56615"/>
    <lineage>
        <taxon>Eukaryota</taxon>
        <taxon>Fungi</taxon>
        <taxon>Dikarya</taxon>
        <taxon>Basidiomycota</taxon>
        <taxon>Pucciniomycotina</taxon>
        <taxon>Pucciniomycetes</taxon>
        <taxon>Pucciniales</taxon>
        <taxon>Pucciniaceae</taxon>
        <taxon>Puccinia</taxon>
    </lineage>
</organism>
<feature type="compositionally biased region" description="Basic residues" evidence="1">
    <location>
        <begin position="13"/>
        <end position="31"/>
    </location>
</feature>
<gene>
    <name evidence="2" type="ORF">PGTUg99_018381</name>
</gene>
<reference evidence="2 3" key="1">
    <citation type="submission" date="2019-05" db="EMBL/GenBank/DDBJ databases">
        <title>Emergence of the Ug99 lineage of the wheat stem rust pathogen through somatic hybridization.</title>
        <authorList>
            <person name="Li F."/>
            <person name="Upadhyaya N.M."/>
            <person name="Sperschneider J."/>
            <person name="Matny O."/>
            <person name="Nguyen-Phuc H."/>
            <person name="Mago R."/>
            <person name="Raley C."/>
            <person name="Miller M.E."/>
            <person name="Silverstein K.A.T."/>
            <person name="Henningsen E."/>
            <person name="Hirsch C.D."/>
            <person name="Visser B."/>
            <person name="Pretorius Z.A."/>
            <person name="Steffenson B.J."/>
            <person name="Schwessinger B."/>
            <person name="Dodds P.N."/>
            <person name="Figueroa M."/>
        </authorList>
    </citation>
    <scope>NUCLEOTIDE SEQUENCE [LARGE SCALE GENOMIC DNA]</scope>
    <source>
        <strain evidence="2 3">Ug99</strain>
    </source>
</reference>
<evidence type="ECO:0000313" key="2">
    <source>
        <dbReference type="EMBL" id="KAA1112340.1"/>
    </source>
</evidence>
<dbReference type="EMBL" id="VDEP01000279">
    <property type="protein sequence ID" value="KAA1112340.1"/>
    <property type="molecule type" value="Genomic_DNA"/>
</dbReference>